<dbReference type="AlphaFoldDB" id="A0A0F9GFP6"/>
<accession>A0A0F9GFP6</accession>
<gene>
    <name evidence="1" type="ORF">LCGC14_1915240</name>
</gene>
<sequence>MTLYQCPICKTVVWMDRPRESTPVRYPKNYLPTVEDLEAEDLLGRERDRVPRCHDDCCDMDLVETES</sequence>
<dbReference type="EMBL" id="LAZR01020301">
    <property type="protein sequence ID" value="KKL89381.1"/>
    <property type="molecule type" value="Genomic_DNA"/>
</dbReference>
<protein>
    <submittedName>
        <fullName evidence="1">Uncharacterized protein</fullName>
    </submittedName>
</protein>
<comment type="caution">
    <text evidence="1">The sequence shown here is derived from an EMBL/GenBank/DDBJ whole genome shotgun (WGS) entry which is preliminary data.</text>
</comment>
<evidence type="ECO:0000313" key="1">
    <source>
        <dbReference type="EMBL" id="KKL89381.1"/>
    </source>
</evidence>
<proteinExistence type="predicted"/>
<organism evidence="1">
    <name type="scientific">marine sediment metagenome</name>
    <dbReference type="NCBI Taxonomy" id="412755"/>
    <lineage>
        <taxon>unclassified sequences</taxon>
        <taxon>metagenomes</taxon>
        <taxon>ecological metagenomes</taxon>
    </lineage>
</organism>
<reference evidence="1" key="1">
    <citation type="journal article" date="2015" name="Nature">
        <title>Complex archaea that bridge the gap between prokaryotes and eukaryotes.</title>
        <authorList>
            <person name="Spang A."/>
            <person name="Saw J.H."/>
            <person name="Jorgensen S.L."/>
            <person name="Zaremba-Niedzwiedzka K."/>
            <person name="Martijn J."/>
            <person name="Lind A.E."/>
            <person name="van Eijk R."/>
            <person name="Schleper C."/>
            <person name="Guy L."/>
            <person name="Ettema T.J."/>
        </authorList>
    </citation>
    <scope>NUCLEOTIDE SEQUENCE</scope>
</reference>
<name>A0A0F9GFP6_9ZZZZ</name>